<evidence type="ECO:0000256" key="2">
    <source>
        <dbReference type="ARBA" id="ARBA00006464"/>
    </source>
</evidence>
<sequence>MSSVRVFGHYIRLSLLLLAIVEGLLLLTSFIIATEVRWWTIDRPMPLPFWELVASGMLVGTVLLVALASLGLYETSVREGWTGSILRIVLAIFFGSAMLGAISFFFRGLDFWRSVLAINAVISFVAIGGLRSAAYFVNPTIFRRHVLVVGDGPVAQELTRVGRRSLAFVGVVIPSRGANGEDAAAGVAQERRLGKLPVLDASESLSELVARHDADEIVLALSDRRGRLPMEALLDCRMSGIRVLDALTFYERELGLVKLDLLTASWLLHDGGFGQGAMTRLVKRGMDLSLSSIMLVVMSPLMALAGLAVWIEGRFREPIFHHQTRIGANGKAFRITKFRSMVCDAEADGRARWAVKNDPRVTRVGAVMRKTRIDELPQLVSVLKGDMSFVGPRPERPQFVVDLIQTSPYYAVRHRVKPGLTGWAQLRFPYGSSEEDALRKLEYDLYYVKNYSIFLDLLIIIQTVEVVLFGKGAV</sequence>
<dbReference type="OrthoDB" id="9808602at2"/>
<evidence type="ECO:0000256" key="7">
    <source>
        <dbReference type="SAM" id="Phobius"/>
    </source>
</evidence>
<dbReference type="InterPro" id="IPR017464">
    <property type="entry name" value="Sugar_tfrase_EpsB_2"/>
</dbReference>
<dbReference type="NCBIfam" id="TIGR03025">
    <property type="entry name" value="EPS_sugtrans"/>
    <property type="match status" value="1"/>
</dbReference>
<dbReference type="NCBIfam" id="TIGR03013">
    <property type="entry name" value="EpsB_2"/>
    <property type="match status" value="1"/>
</dbReference>
<evidence type="ECO:0000313" key="10">
    <source>
        <dbReference type="Proteomes" id="UP000004200"/>
    </source>
</evidence>
<feature type="transmembrane region" description="Helical" evidence="7">
    <location>
        <begin position="12"/>
        <end position="32"/>
    </location>
</feature>
<feature type="transmembrane region" description="Helical" evidence="7">
    <location>
        <begin position="52"/>
        <end position="73"/>
    </location>
</feature>
<feature type="transmembrane region" description="Helical" evidence="7">
    <location>
        <begin position="85"/>
        <end position="106"/>
    </location>
</feature>
<protein>
    <submittedName>
        <fullName evidence="9">Sugar transferase, PEP-CTERM system associated</fullName>
    </submittedName>
</protein>
<keyword evidence="4 7" id="KW-0812">Transmembrane</keyword>
<keyword evidence="3 9" id="KW-0808">Transferase</keyword>
<comment type="caution">
    <text evidence="9">The sequence shown here is derived from an EMBL/GenBank/DDBJ whole genome shotgun (WGS) entry which is preliminary data.</text>
</comment>
<feature type="domain" description="Bacterial sugar transferase" evidence="8">
    <location>
        <begin position="283"/>
        <end position="468"/>
    </location>
</feature>
<feature type="transmembrane region" description="Helical" evidence="7">
    <location>
        <begin position="112"/>
        <end position="137"/>
    </location>
</feature>
<dbReference type="GO" id="GO:0016020">
    <property type="term" value="C:membrane"/>
    <property type="evidence" value="ECO:0007669"/>
    <property type="project" value="UniProtKB-SubCell"/>
</dbReference>
<dbReference type="Pfam" id="PF02397">
    <property type="entry name" value="Bac_transf"/>
    <property type="match status" value="1"/>
</dbReference>
<dbReference type="EMBL" id="AFWT01000058">
    <property type="protein sequence ID" value="EGV27809.1"/>
    <property type="molecule type" value="Genomic_DNA"/>
</dbReference>
<dbReference type="Proteomes" id="UP000004200">
    <property type="component" value="Unassembled WGS sequence"/>
</dbReference>
<comment type="similarity">
    <text evidence="2">Belongs to the bacterial sugar transferase family.</text>
</comment>
<proteinExistence type="inferred from homology"/>
<evidence type="ECO:0000313" key="9">
    <source>
        <dbReference type="EMBL" id="EGV27809.1"/>
    </source>
</evidence>
<evidence type="ECO:0000256" key="3">
    <source>
        <dbReference type="ARBA" id="ARBA00022679"/>
    </source>
</evidence>
<keyword evidence="5 7" id="KW-1133">Transmembrane helix</keyword>
<feature type="transmembrane region" description="Helical" evidence="7">
    <location>
        <begin position="288"/>
        <end position="311"/>
    </location>
</feature>
<dbReference type="GO" id="GO:0016780">
    <property type="term" value="F:phosphotransferase activity, for other substituted phosphate groups"/>
    <property type="evidence" value="ECO:0007669"/>
    <property type="project" value="TreeGrafter"/>
</dbReference>
<evidence type="ECO:0000256" key="6">
    <source>
        <dbReference type="ARBA" id="ARBA00023136"/>
    </source>
</evidence>
<dbReference type="RefSeq" id="WP_007043095.1">
    <property type="nucleotide sequence ID" value="NZ_AFWT01000058.1"/>
</dbReference>
<comment type="subcellular location">
    <subcellularLocation>
        <location evidence="1">Membrane</location>
        <topology evidence="1">Multi-pass membrane protein</topology>
    </subcellularLocation>
</comment>
<dbReference type="Gene3D" id="3.40.50.720">
    <property type="entry name" value="NAD(P)-binding Rossmann-like Domain"/>
    <property type="match status" value="1"/>
</dbReference>
<organism evidence="9 10">
    <name type="scientific">Thiorhodococcus drewsii AZ1</name>
    <dbReference type="NCBI Taxonomy" id="765913"/>
    <lineage>
        <taxon>Bacteria</taxon>
        <taxon>Pseudomonadati</taxon>
        <taxon>Pseudomonadota</taxon>
        <taxon>Gammaproteobacteria</taxon>
        <taxon>Chromatiales</taxon>
        <taxon>Chromatiaceae</taxon>
        <taxon>Thiorhodococcus</taxon>
    </lineage>
</organism>
<accession>G2E7W9</accession>
<dbReference type="PANTHER" id="PTHR30576:SF0">
    <property type="entry name" value="UNDECAPRENYL-PHOSPHATE N-ACETYLGALACTOSAMINYL 1-PHOSPHATE TRANSFERASE-RELATED"/>
    <property type="match status" value="1"/>
</dbReference>
<evidence type="ECO:0000259" key="8">
    <source>
        <dbReference type="Pfam" id="PF02397"/>
    </source>
</evidence>
<dbReference type="eggNOG" id="COG2148">
    <property type="taxonomic scope" value="Bacteria"/>
</dbReference>
<dbReference type="STRING" id="765913.ThidrDRAFT_4383"/>
<dbReference type="InterPro" id="IPR003362">
    <property type="entry name" value="Bact_transf"/>
</dbReference>
<dbReference type="Pfam" id="PF13727">
    <property type="entry name" value="CoA_binding_3"/>
    <property type="match status" value="1"/>
</dbReference>
<dbReference type="AlphaFoldDB" id="G2E7W9"/>
<keyword evidence="6 7" id="KW-0472">Membrane</keyword>
<keyword evidence="10" id="KW-1185">Reference proteome</keyword>
<name>G2E7W9_9GAMM</name>
<gene>
    <name evidence="9" type="ORF">ThidrDRAFT_4383</name>
</gene>
<evidence type="ECO:0000256" key="5">
    <source>
        <dbReference type="ARBA" id="ARBA00022989"/>
    </source>
</evidence>
<evidence type="ECO:0000256" key="4">
    <source>
        <dbReference type="ARBA" id="ARBA00022692"/>
    </source>
</evidence>
<evidence type="ECO:0000256" key="1">
    <source>
        <dbReference type="ARBA" id="ARBA00004141"/>
    </source>
</evidence>
<dbReference type="PATRIC" id="fig|765913.3.peg.4453"/>
<reference evidence="9 10" key="1">
    <citation type="submission" date="2011-06" db="EMBL/GenBank/DDBJ databases">
        <title>The draft genome of Thiorhodococcus drewsii AZ1.</title>
        <authorList>
            <consortium name="US DOE Joint Genome Institute (JGI-PGF)"/>
            <person name="Lucas S."/>
            <person name="Han J."/>
            <person name="Lapidus A."/>
            <person name="Cheng J.-F."/>
            <person name="Goodwin L."/>
            <person name="Pitluck S."/>
            <person name="Peters L."/>
            <person name="Land M.L."/>
            <person name="Hauser L."/>
            <person name="Vogl K."/>
            <person name="Liu Z."/>
            <person name="Imhoff J."/>
            <person name="Thiel V."/>
            <person name="Frigaard N.-U."/>
            <person name="Bryant D.A."/>
            <person name="Woyke T.J."/>
        </authorList>
    </citation>
    <scope>NUCLEOTIDE SEQUENCE [LARGE SCALE GENOMIC DNA]</scope>
    <source>
        <strain evidence="9 10">AZ1</strain>
    </source>
</reference>
<dbReference type="InterPro" id="IPR017475">
    <property type="entry name" value="EPS_sugar_tfrase"/>
</dbReference>
<dbReference type="PANTHER" id="PTHR30576">
    <property type="entry name" value="COLANIC BIOSYNTHESIS UDP-GLUCOSE LIPID CARRIER TRANSFERASE"/>
    <property type="match status" value="1"/>
</dbReference>